<dbReference type="RefSeq" id="XP_020130296.1">
    <property type="nucleotide sequence ID" value="XM_020273329.1"/>
</dbReference>
<name>A0A1J9S1Y9_9PEZI</name>
<dbReference type="AlphaFoldDB" id="A0A1J9S1Y9"/>
<dbReference type="EMBL" id="MNUE01000025">
    <property type="protein sequence ID" value="OJD34036.1"/>
    <property type="molecule type" value="Genomic_DNA"/>
</dbReference>
<evidence type="ECO:0000313" key="1">
    <source>
        <dbReference type="EMBL" id="OJD34036.1"/>
    </source>
</evidence>
<accession>A0A1J9S1Y9</accession>
<dbReference type="Proteomes" id="UP000183809">
    <property type="component" value="Unassembled WGS sequence"/>
</dbReference>
<dbReference type="OrthoDB" id="10435758at2759"/>
<keyword evidence="2" id="KW-1185">Reference proteome</keyword>
<comment type="caution">
    <text evidence="1">The sequence shown here is derived from an EMBL/GenBank/DDBJ whole genome shotgun (WGS) entry which is preliminary data.</text>
</comment>
<protein>
    <submittedName>
        <fullName evidence="1">Uncharacterized protein</fullName>
    </submittedName>
</protein>
<reference evidence="1 2" key="1">
    <citation type="submission" date="2016-10" db="EMBL/GenBank/DDBJ databases">
        <title>Proteomics and genomics reveal pathogen-plant mechanisms compatible with a hemibiotrophic lifestyle of Diplodia corticola.</title>
        <authorList>
            <person name="Fernandes I."/>
            <person name="De Jonge R."/>
            <person name="Van De Peer Y."/>
            <person name="Devreese B."/>
            <person name="Alves A."/>
            <person name="Esteves A.C."/>
        </authorList>
    </citation>
    <scope>NUCLEOTIDE SEQUENCE [LARGE SCALE GENOMIC DNA]</scope>
    <source>
        <strain evidence="1 2">CBS 112549</strain>
    </source>
</reference>
<evidence type="ECO:0000313" key="2">
    <source>
        <dbReference type="Proteomes" id="UP000183809"/>
    </source>
</evidence>
<dbReference type="GeneID" id="31013589"/>
<organism evidence="1 2">
    <name type="scientific">Diplodia corticola</name>
    <dbReference type="NCBI Taxonomy" id="236234"/>
    <lineage>
        <taxon>Eukaryota</taxon>
        <taxon>Fungi</taxon>
        <taxon>Dikarya</taxon>
        <taxon>Ascomycota</taxon>
        <taxon>Pezizomycotina</taxon>
        <taxon>Dothideomycetes</taxon>
        <taxon>Dothideomycetes incertae sedis</taxon>
        <taxon>Botryosphaeriales</taxon>
        <taxon>Botryosphaeriaceae</taxon>
        <taxon>Diplodia</taxon>
    </lineage>
</organism>
<gene>
    <name evidence="1" type="ORF">BKCO1_2500077</name>
</gene>
<sequence length="269" mass="29985">MFSRPSPPDWDARVDRHIDLIDLCLTTGNYGPLHAIIAQNVADGSDPLNELLSLRSPVSAQSHPSENDLMNVGLELIHSIETYFDSQLDAFASIAHKHPRQPERLEKAAEKLVDSFHGHNKEVFARAHDQGKNIIRQLPKPEHDPASRLFTASFDSPSSVVEQQNRMLKTISDTVWNNPRRIPVTLTRAFASNRAAADVAYKWVRSIYHHNHYGQGHGHGLLSDDEEGFVSDEGGMDVIDDALTGLDPGAERLSFQRTESGWKICNVPS</sequence>
<proteinExistence type="predicted"/>